<evidence type="ECO:0000313" key="2">
    <source>
        <dbReference type="EMBL" id="PIY96378.1"/>
    </source>
</evidence>
<reference evidence="3" key="1">
    <citation type="submission" date="2017-09" db="EMBL/GenBank/DDBJ databases">
        <title>Depth-based differentiation of microbial function through sediment-hosted aquifers and enrichment of novel symbionts in the deep terrestrial subsurface.</title>
        <authorList>
            <person name="Probst A.J."/>
            <person name="Ladd B."/>
            <person name="Jarett J.K."/>
            <person name="Geller-Mcgrath D.E."/>
            <person name="Sieber C.M.K."/>
            <person name="Emerson J.B."/>
            <person name="Anantharaman K."/>
            <person name="Thomas B.C."/>
            <person name="Malmstrom R."/>
            <person name="Stieglmeier M."/>
            <person name="Klingl A."/>
            <person name="Woyke T."/>
            <person name="Ryan C.M."/>
            <person name="Banfield J.F."/>
        </authorList>
    </citation>
    <scope>NUCLEOTIDE SEQUENCE [LARGE SCALE GENOMIC DNA]</scope>
</reference>
<proteinExistence type="predicted"/>
<dbReference type="Proteomes" id="UP000230238">
    <property type="component" value="Unassembled WGS sequence"/>
</dbReference>
<evidence type="ECO:0000313" key="3">
    <source>
        <dbReference type="Proteomes" id="UP000230238"/>
    </source>
</evidence>
<sequence length="96" mass="11567">MNLRKSLFWDMDFQKLDKKKDAEFIIGRVLDFGNLKEWKETIDLYGFSKIREMAQKHIFTDSRSANFWSMMLHLPLKKLRCTRNPSLKIPKAFLIR</sequence>
<dbReference type="EMBL" id="PFME01000011">
    <property type="protein sequence ID" value="PIY96378.1"/>
    <property type="molecule type" value="Genomic_DNA"/>
</dbReference>
<feature type="domain" description="DUF6922" evidence="1">
    <location>
        <begin position="3"/>
        <end position="53"/>
    </location>
</feature>
<gene>
    <name evidence="2" type="ORF">COY65_00920</name>
</gene>
<name>A0A2M7RHZ1_9BACT</name>
<organism evidence="2 3">
    <name type="scientific">Candidatus Jorgensenbacteria bacterium CG_4_10_14_0_8_um_filter_39_13</name>
    <dbReference type="NCBI Taxonomy" id="1974589"/>
    <lineage>
        <taxon>Bacteria</taxon>
        <taxon>Candidatus Joergenseniibacteriota</taxon>
    </lineage>
</organism>
<dbReference type="Pfam" id="PF21956">
    <property type="entry name" value="DUF6922"/>
    <property type="match status" value="1"/>
</dbReference>
<accession>A0A2M7RHZ1</accession>
<dbReference type="AlphaFoldDB" id="A0A2M7RHZ1"/>
<protein>
    <recommendedName>
        <fullName evidence="1">DUF6922 domain-containing protein</fullName>
    </recommendedName>
</protein>
<comment type="caution">
    <text evidence="2">The sequence shown here is derived from an EMBL/GenBank/DDBJ whole genome shotgun (WGS) entry which is preliminary data.</text>
</comment>
<dbReference type="InterPro" id="IPR053830">
    <property type="entry name" value="DUF6922"/>
</dbReference>
<evidence type="ECO:0000259" key="1">
    <source>
        <dbReference type="Pfam" id="PF21956"/>
    </source>
</evidence>